<reference evidence="6 7" key="2">
    <citation type="journal article" date="2011" name="Stand. Genomic Sci.">
        <title>Complete genome sequence of Desulfurococcus mucosus type strain (O7/1).</title>
        <authorList>
            <person name="Wirth R."/>
            <person name="Chertkov O."/>
            <person name="Held B."/>
            <person name="Lapidus A."/>
            <person name="Nolan M."/>
            <person name="Lucas S."/>
            <person name="Hammon N."/>
            <person name="Deshpande S."/>
            <person name="Cheng J.F."/>
            <person name="Tapia R."/>
            <person name="Han C."/>
            <person name="Goodwin L."/>
            <person name="Pitluck S."/>
            <person name="Liolios K."/>
            <person name="Ioanna P."/>
            <person name="Ivanova N."/>
            <person name="Mavromatis K."/>
            <person name="Mikhailova N."/>
            <person name="Pati A."/>
            <person name="Chen A."/>
            <person name="Palaniappan K."/>
            <person name="Land M."/>
            <person name="Hauser L."/>
            <person name="Chang Y.J."/>
            <person name="Jeffries C.D."/>
            <person name="Bilek Y."/>
            <person name="Hader T."/>
            <person name="Rohde M."/>
            <person name="Spring S."/>
            <person name="Sikorski J."/>
            <person name="Goker M."/>
            <person name="Woyke T."/>
            <person name="Bristow J."/>
            <person name="Eisen J.A."/>
            <person name="Markowitz V."/>
            <person name="Hugenholtz P."/>
            <person name="Kyrpides N.C."/>
            <person name="Klenk H.P."/>
        </authorList>
    </citation>
    <scope>NUCLEOTIDE SEQUENCE [LARGE SCALE GENOMIC DNA]</scope>
    <source>
        <strain evidence="7">ATCC 35584 / DSM 2162 / JCM 9187 / O7/1</strain>
    </source>
</reference>
<protein>
    <recommendedName>
        <fullName evidence="4">Putative HTH-type transcriptional regulatory protein Desmu_0864</fullName>
    </recommendedName>
</protein>
<keyword evidence="3 4" id="KW-0804">Transcription</keyword>
<evidence type="ECO:0000256" key="4">
    <source>
        <dbReference type="HAMAP-Rule" id="MF_00584"/>
    </source>
</evidence>
<sequence length="294" mass="33104">MRWETGAGNIAEDVSRTLRRAGFRVELLSYPHVARSIDIVACKGDTRVFMKISGDLRDLSGMEMDDLKKSGVAYNSSTLIVAERNGGRKLEDDVVYVRNGVNIVTPELLNNYLLRNNKPIVVNIKGNYLLKLSASRLHEKRKEIGLTRGELAEMLGVSRKTIYMYEKGELMISLQKGIELARVIGEDVFDEIDIFSDKIEAPALDDIREEPLLSDEIEETIWRLLNRLSNLVVKLSRTPVDIVAKGRDTITVTRLDGVEEKAEKLENAEKIARTTGSRLVTIETKSDLKSLRSE</sequence>
<feature type="domain" description="HTH cro/C1-type" evidence="5">
    <location>
        <begin position="137"/>
        <end position="195"/>
    </location>
</feature>
<dbReference type="GeneID" id="10153561"/>
<gene>
    <name evidence="6" type="ordered locus">Desmu_0864</name>
</gene>
<dbReference type="InterPro" id="IPR010982">
    <property type="entry name" value="Lambda_DNA-bd_dom_sf"/>
</dbReference>
<dbReference type="OrthoDB" id="31424at2157"/>
<evidence type="ECO:0000313" key="6">
    <source>
        <dbReference type="EMBL" id="ADV65168.1"/>
    </source>
</evidence>
<evidence type="ECO:0000256" key="3">
    <source>
        <dbReference type="ARBA" id="ARBA00023163"/>
    </source>
</evidence>
<dbReference type="EMBL" id="CP002363">
    <property type="protein sequence ID" value="ADV65168.1"/>
    <property type="molecule type" value="Genomic_DNA"/>
</dbReference>
<dbReference type="eggNOG" id="arCOG04152">
    <property type="taxonomic scope" value="Archaea"/>
</dbReference>
<dbReference type="Proteomes" id="UP000001068">
    <property type="component" value="Chromosome"/>
</dbReference>
<dbReference type="InterPro" id="IPR001387">
    <property type="entry name" value="Cro/C1-type_HTH"/>
</dbReference>
<dbReference type="GO" id="GO:0003700">
    <property type="term" value="F:DNA-binding transcription factor activity"/>
    <property type="evidence" value="ECO:0007669"/>
    <property type="project" value="UniProtKB-UniRule"/>
</dbReference>
<evidence type="ECO:0000256" key="1">
    <source>
        <dbReference type="ARBA" id="ARBA00023015"/>
    </source>
</evidence>
<keyword evidence="1 4" id="KW-0805">Transcription regulation</keyword>
<dbReference type="Pfam" id="PF26553">
    <property type="entry name" value="PDDEXK_19"/>
    <property type="match status" value="1"/>
</dbReference>
<dbReference type="KEGG" id="dmu:Desmu_0864"/>
<dbReference type="HAMAP" id="MF_00584">
    <property type="entry name" value="HTH_type_cro_C1"/>
    <property type="match status" value="1"/>
</dbReference>
<dbReference type="SMART" id="SM00530">
    <property type="entry name" value="HTH_XRE"/>
    <property type="match status" value="1"/>
</dbReference>
<accession>E8R9J2</accession>
<proteinExistence type="inferred from homology"/>
<name>E8R9J2_DESM0</name>
<dbReference type="AlphaFoldDB" id="E8R9J2"/>
<organism evidence="6 7">
    <name type="scientific">Desulfurococcus mucosus (strain ATCC 35584 / DSM 2162 / JCM 9187 / O7/1)</name>
    <dbReference type="NCBI Taxonomy" id="765177"/>
    <lineage>
        <taxon>Archaea</taxon>
        <taxon>Thermoproteota</taxon>
        <taxon>Thermoprotei</taxon>
        <taxon>Desulfurococcales</taxon>
        <taxon>Desulfurococcaceae</taxon>
        <taxon>Desulfurococcus</taxon>
    </lineage>
</organism>
<dbReference type="Pfam" id="PF01381">
    <property type="entry name" value="HTH_3"/>
    <property type="match status" value="1"/>
</dbReference>
<dbReference type="Gene3D" id="1.10.260.40">
    <property type="entry name" value="lambda repressor-like DNA-binding domains"/>
    <property type="match status" value="1"/>
</dbReference>
<evidence type="ECO:0000313" key="7">
    <source>
        <dbReference type="Proteomes" id="UP000001068"/>
    </source>
</evidence>
<dbReference type="SUPFAM" id="SSF47413">
    <property type="entry name" value="lambda repressor-like DNA-binding domains"/>
    <property type="match status" value="1"/>
</dbReference>
<keyword evidence="2 4" id="KW-0238">DNA-binding</keyword>
<dbReference type="InterPro" id="IPR020886">
    <property type="entry name" value="MTH_967-like"/>
</dbReference>
<dbReference type="PROSITE" id="PS50943">
    <property type="entry name" value="HTH_CROC1"/>
    <property type="match status" value="1"/>
</dbReference>
<keyword evidence="7" id="KW-1185">Reference proteome</keyword>
<dbReference type="STRING" id="765177.Desmu_0864"/>
<dbReference type="CDD" id="cd00093">
    <property type="entry name" value="HTH_XRE"/>
    <property type="match status" value="1"/>
</dbReference>
<evidence type="ECO:0000256" key="2">
    <source>
        <dbReference type="ARBA" id="ARBA00023125"/>
    </source>
</evidence>
<dbReference type="HOGENOM" id="CLU_075726_2_0_2"/>
<evidence type="ECO:0000259" key="5">
    <source>
        <dbReference type="PROSITE" id="PS50943"/>
    </source>
</evidence>
<reference evidence="7" key="1">
    <citation type="submission" date="2010-11" db="EMBL/GenBank/DDBJ databases">
        <title>The complete genome of Desulfurococcus mucosus DSM 2162.</title>
        <authorList>
            <consortium name="US DOE Joint Genome Institute (JGI-PGF)"/>
            <person name="Lucas S."/>
            <person name="Copeland A."/>
            <person name="Lapidus A."/>
            <person name="Bruce D."/>
            <person name="Goodwin L."/>
            <person name="Pitluck S."/>
            <person name="Kyrpides N."/>
            <person name="Mavromatis K."/>
            <person name="Pagani I."/>
            <person name="Ivanova N."/>
            <person name="Ovchinnikova G."/>
            <person name="Chertkov O."/>
            <person name="Held B."/>
            <person name="Brettin T."/>
            <person name="Detter J.C."/>
            <person name="Tapia R."/>
            <person name="Han C."/>
            <person name="Land M."/>
            <person name="Hauser L."/>
            <person name="Markowitz V."/>
            <person name="Cheng J.-F."/>
            <person name="Hugenholtz P."/>
            <person name="Woyke T."/>
            <person name="Wu D."/>
            <person name="Wirth R."/>
            <person name="Bilek Y."/>
            <person name="Hader T."/>
            <person name="Klenk H.-P."/>
            <person name="Eisen J.A."/>
        </authorList>
    </citation>
    <scope>NUCLEOTIDE SEQUENCE [LARGE SCALE GENOMIC DNA]</scope>
    <source>
        <strain evidence="7">ATCC 35584 / DSM 2162 / JCM 9187 / O7/1</strain>
    </source>
</reference>
<dbReference type="GO" id="GO:0003677">
    <property type="term" value="F:DNA binding"/>
    <property type="evidence" value="ECO:0007669"/>
    <property type="project" value="UniProtKB-KW"/>
</dbReference>
<dbReference type="InterPro" id="IPR059051">
    <property type="entry name" value="MTH_967_PDDEXK"/>
</dbReference>
<dbReference type="RefSeq" id="WP_013562390.1">
    <property type="nucleotide sequence ID" value="NC_014961.1"/>
</dbReference>